<proteinExistence type="predicted"/>
<dbReference type="Gramene" id="C.cajan_46289.t">
    <property type="protein sequence ID" value="C.cajan_46289.t"/>
    <property type="gene ID" value="C.cajan_46289"/>
</dbReference>
<gene>
    <name evidence="2" type="ORF">KK1_045883</name>
</gene>
<evidence type="ECO:0000313" key="3">
    <source>
        <dbReference type="Proteomes" id="UP000075243"/>
    </source>
</evidence>
<organism evidence="2 3">
    <name type="scientific">Cajanus cajan</name>
    <name type="common">Pigeon pea</name>
    <name type="synonym">Cajanus indicus</name>
    <dbReference type="NCBI Taxonomy" id="3821"/>
    <lineage>
        <taxon>Eukaryota</taxon>
        <taxon>Viridiplantae</taxon>
        <taxon>Streptophyta</taxon>
        <taxon>Embryophyta</taxon>
        <taxon>Tracheophyta</taxon>
        <taxon>Spermatophyta</taxon>
        <taxon>Magnoliopsida</taxon>
        <taxon>eudicotyledons</taxon>
        <taxon>Gunneridae</taxon>
        <taxon>Pentapetalae</taxon>
        <taxon>rosids</taxon>
        <taxon>fabids</taxon>
        <taxon>Fabales</taxon>
        <taxon>Fabaceae</taxon>
        <taxon>Papilionoideae</taxon>
        <taxon>50 kb inversion clade</taxon>
        <taxon>NPAAA clade</taxon>
        <taxon>indigoferoid/millettioid clade</taxon>
        <taxon>Phaseoleae</taxon>
        <taxon>Cajanus</taxon>
    </lineage>
</organism>
<dbReference type="AlphaFoldDB" id="A0A151QSJ1"/>
<sequence length="173" mass="20693">MYSVSSAYRTIKSTQSIPGDSLFLNAVWKINIPPKVVIFCWRLHHNALATVDNLRRRNIMLEEESNMYIIWKEWYGWVASATVLPQDPVQHFLQGPYTLQSSTERKRWQVVWSAIAWNIWKQRNKCRFQRETFNLQTLQSQIQSFAWAWLRMEKSFHYSFQQWANNPGACIIY</sequence>
<feature type="domain" description="Reverse transcriptase zinc-binding" evidence="1">
    <location>
        <begin position="2"/>
        <end position="65"/>
    </location>
</feature>
<dbReference type="Pfam" id="PF13966">
    <property type="entry name" value="zf-RVT"/>
    <property type="match status" value="1"/>
</dbReference>
<protein>
    <recommendedName>
        <fullName evidence="1">Reverse transcriptase zinc-binding domain-containing protein</fullName>
    </recommendedName>
</protein>
<dbReference type="OMA" id="ERNNWIF"/>
<name>A0A151QSJ1_CAJCA</name>
<evidence type="ECO:0000313" key="2">
    <source>
        <dbReference type="EMBL" id="KYP33277.1"/>
    </source>
</evidence>
<keyword evidence="3" id="KW-1185">Reference proteome</keyword>
<dbReference type="InterPro" id="IPR026960">
    <property type="entry name" value="RVT-Znf"/>
</dbReference>
<reference evidence="2" key="1">
    <citation type="journal article" date="2012" name="Nat. Biotechnol.">
        <title>Draft genome sequence of pigeonpea (Cajanus cajan), an orphan legume crop of resource-poor farmers.</title>
        <authorList>
            <person name="Varshney R.K."/>
            <person name="Chen W."/>
            <person name="Li Y."/>
            <person name="Bharti A.K."/>
            <person name="Saxena R.K."/>
            <person name="Schlueter J.A."/>
            <person name="Donoghue M.T."/>
            <person name="Azam S."/>
            <person name="Fan G."/>
            <person name="Whaley A.M."/>
            <person name="Farmer A.D."/>
            <person name="Sheridan J."/>
            <person name="Iwata A."/>
            <person name="Tuteja R."/>
            <person name="Penmetsa R.V."/>
            <person name="Wu W."/>
            <person name="Upadhyaya H.D."/>
            <person name="Yang S.P."/>
            <person name="Shah T."/>
            <person name="Saxena K.B."/>
            <person name="Michael T."/>
            <person name="McCombie W.R."/>
            <person name="Yang B."/>
            <person name="Zhang G."/>
            <person name="Yang H."/>
            <person name="Wang J."/>
            <person name="Spillane C."/>
            <person name="Cook D.R."/>
            <person name="May G.D."/>
            <person name="Xu X."/>
            <person name="Jackson S.A."/>
        </authorList>
    </citation>
    <scope>NUCLEOTIDE SEQUENCE [LARGE SCALE GENOMIC DNA]</scope>
</reference>
<dbReference type="Proteomes" id="UP000075243">
    <property type="component" value="Unassembled WGS sequence"/>
</dbReference>
<accession>A0A151QSJ1</accession>
<dbReference type="EMBL" id="KQ484939">
    <property type="protein sequence ID" value="KYP33277.1"/>
    <property type="molecule type" value="Genomic_DNA"/>
</dbReference>
<evidence type="ECO:0000259" key="1">
    <source>
        <dbReference type="Pfam" id="PF13966"/>
    </source>
</evidence>